<dbReference type="InParanoid" id="A0A212FLN0"/>
<proteinExistence type="predicted"/>
<dbReference type="AlphaFoldDB" id="A0A212FLN0"/>
<dbReference type="KEGG" id="dpl:KGM_215371"/>
<dbReference type="EMBL" id="AGBW02007736">
    <property type="protein sequence ID" value="OWR54642.1"/>
    <property type="molecule type" value="Genomic_DNA"/>
</dbReference>
<reference evidence="1 2" key="1">
    <citation type="journal article" date="2011" name="Cell">
        <title>The monarch butterfly genome yields insights into long-distance migration.</title>
        <authorList>
            <person name="Zhan S."/>
            <person name="Merlin C."/>
            <person name="Boore J.L."/>
            <person name="Reppert S.M."/>
        </authorList>
    </citation>
    <scope>NUCLEOTIDE SEQUENCE [LARGE SCALE GENOMIC DNA]</scope>
    <source>
        <strain evidence="1">F-2</strain>
    </source>
</reference>
<sequence>MRVETAGIETGEISDKDTFHQLRVPHQKLGSQSSVEAQHALGSIPPVRLESAGAMIAAIANMNVAIMNYISRNNEVKTNYLEITSLESSVILLRRRKRSDDGAVEIITGQKFSVVLVADHPPWARLSRKSSSPPHRASFCAGVIGHSACSRVKPRGRMSVTRGELDGIGSDKSMSFVLFLRSCPYLYRVEYHTTYAAFPTFHSIQKTCKTINALKVSRVTISRVFNDRVAGVSSVHRYVWPISHLWSSVGPPPPSSDLHPPSSVPGTPSSVTLPQRYSSFTAAGTASGPATFARYSGRVLFAHFEQPASECCKSWSALGKIKVPGTIKASYFVLTLFLRAGLIGSRFVRGVLSAPALVWNGKRINYYETSKANSQVSRVKHSAAPRRCPLSRLVSALYSDTNKLSNCLRRLEKLDVIQYECENSRTLERVGESGKECRRPALVRVIHTSRMRVANSTGDAALGMWLPERGLPTKYHKYELAVMIWHSS</sequence>
<gene>
    <name evidence="1" type="ORF">KGM_215371</name>
</gene>
<keyword evidence="2" id="KW-1185">Reference proteome</keyword>
<organism evidence="1 2">
    <name type="scientific">Danaus plexippus plexippus</name>
    <dbReference type="NCBI Taxonomy" id="278856"/>
    <lineage>
        <taxon>Eukaryota</taxon>
        <taxon>Metazoa</taxon>
        <taxon>Ecdysozoa</taxon>
        <taxon>Arthropoda</taxon>
        <taxon>Hexapoda</taxon>
        <taxon>Insecta</taxon>
        <taxon>Pterygota</taxon>
        <taxon>Neoptera</taxon>
        <taxon>Endopterygota</taxon>
        <taxon>Lepidoptera</taxon>
        <taxon>Glossata</taxon>
        <taxon>Ditrysia</taxon>
        <taxon>Papilionoidea</taxon>
        <taxon>Nymphalidae</taxon>
        <taxon>Danainae</taxon>
        <taxon>Danaini</taxon>
        <taxon>Danaina</taxon>
        <taxon>Danaus</taxon>
        <taxon>Danaus</taxon>
    </lineage>
</organism>
<protein>
    <submittedName>
        <fullName evidence="1">Uncharacterized protein</fullName>
    </submittedName>
</protein>
<evidence type="ECO:0000313" key="2">
    <source>
        <dbReference type="Proteomes" id="UP000007151"/>
    </source>
</evidence>
<dbReference type="Proteomes" id="UP000007151">
    <property type="component" value="Unassembled WGS sequence"/>
</dbReference>
<comment type="caution">
    <text evidence="1">The sequence shown here is derived from an EMBL/GenBank/DDBJ whole genome shotgun (WGS) entry which is preliminary data.</text>
</comment>
<evidence type="ECO:0000313" key="1">
    <source>
        <dbReference type="EMBL" id="OWR54642.1"/>
    </source>
</evidence>
<accession>A0A212FLN0</accession>
<name>A0A212FLN0_DANPL</name>